<dbReference type="SUPFAM" id="SSF57667">
    <property type="entry name" value="beta-beta-alpha zinc fingers"/>
    <property type="match status" value="4"/>
</dbReference>
<dbReference type="SMART" id="SM00355">
    <property type="entry name" value="ZnF_C2H2"/>
    <property type="match status" value="8"/>
</dbReference>
<dbReference type="Proteomes" id="UP001235939">
    <property type="component" value="Chromosome 03"/>
</dbReference>
<sequence>MKKRNLPGKSVAKDVFKNGQMFKECQYCKNLFKSKEELWGHYRTDHSDVRPLNCQTCVYTTANKYTFKEHLNIHAIDRVYKCDICKVSFKTKVSLDRHKRENHTKVIIRECKHCNFKTKRLVSLKNHEELHAKGKNFKCSRCDFNTTSKLELKLHEYIHDNKKYLTCKYCNYKAAFSSHLLKHEQIHTGEKPFECKYCPYKSLTQQALERHVRFHLGEKPFKCSQCAERFFLKQQLQRHAKKHVKEAETSKEN</sequence>
<keyword evidence="4" id="KW-0862">Zinc</keyword>
<dbReference type="EMBL" id="CP092865">
    <property type="protein sequence ID" value="UYV64443.1"/>
    <property type="molecule type" value="Genomic_DNA"/>
</dbReference>
<evidence type="ECO:0000256" key="4">
    <source>
        <dbReference type="ARBA" id="ARBA00022833"/>
    </source>
</evidence>
<keyword evidence="3 5" id="KW-0863">Zinc-finger</keyword>
<feature type="domain" description="C2H2-type" evidence="6">
    <location>
        <begin position="193"/>
        <end position="220"/>
    </location>
</feature>
<evidence type="ECO:0000256" key="2">
    <source>
        <dbReference type="ARBA" id="ARBA00022737"/>
    </source>
</evidence>
<reference evidence="7 8" key="1">
    <citation type="submission" date="2022-01" db="EMBL/GenBank/DDBJ databases">
        <title>A chromosomal length assembly of Cordylochernes scorpioides.</title>
        <authorList>
            <person name="Zeh D."/>
            <person name="Zeh J."/>
        </authorList>
    </citation>
    <scope>NUCLEOTIDE SEQUENCE [LARGE SCALE GENOMIC DNA]</scope>
    <source>
        <strain evidence="7">IN4F17</strain>
        <tissue evidence="7">Whole Body</tissue>
    </source>
</reference>
<gene>
    <name evidence="7" type="ORF">LAZ67_3000721</name>
</gene>
<feature type="domain" description="C2H2-type" evidence="6">
    <location>
        <begin position="23"/>
        <end position="51"/>
    </location>
</feature>
<dbReference type="InterPro" id="IPR013087">
    <property type="entry name" value="Znf_C2H2_type"/>
</dbReference>
<feature type="domain" description="C2H2-type" evidence="6">
    <location>
        <begin position="165"/>
        <end position="192"/>
    </location>
</feature>
<name>A0ABY6K6P4_9ARAC</name>
<keyword evidence="2" id="KW-0677">Repeat</keyword>
<dbReference type="Pfam" id="PF13912">
    <property type="entry name" value="zf-C2H2_6"/>
    <property type="match status" value="2"/>
</dbReference>
<keyword evidence="8" id="KW-1185">Reference proteome</keyword>
<dbReference type="PANTHER" id="PTHR24403">
    <property type="entry name" value="ZINC FINGER PROTEIN"/>
    <property type="match status" value="1"/>
</dbReference>
<evidence type="ECO:0000256" key="3">
    <source>
        <dbReference type="ARBA" id="ARBA00022771"/>
    </source>
</evidence>
<keyword evidence="1" id="KW-0479">Metal-binding</keyword>
<proteinExistence type="predicted"/>
<accession>A0ABY6K6P4</accession>
<evidence type="ECO:0000256" key="1">
    <source>
        <dbReference type="ARBA" id="ARBA00022723"/>
    </source>
</evidence>
<evidence type="ECO:0000259" key="6">
    <source>
        <dbReference type="PROSITE" id="PS50157"/>
    </source>
</evidence>
<feature type="domain" description="C2H2-type" evidence="6">
    <location>
        <begin position="221"/>
        <end position="248"/>
    </location>
</feature>
<dbReference type="PROSITE" id="PS50157">
    <property type="entry name" value="ZINC_FINGER_C2H2_2"/>
    <property type="match status" value="6"/>
</dbReference>
<evidence type="ECO:0000313" key="8">
    <source>
        <dbReference type="Proteomes" id="UP001235939"/>
    </source>
</evidence>
<dbReference type="InterPro" id="IPR036236">
    <property type="entry name" value="Znf_C2H2_sf"/>
</dbReference>
<dbReference type="Gene3D" id="3.30.160.60">
    <property type="entry name" value="Classic Zinc Finger"/>
    <property type="match status" value="6"/>
</dbReference>
<feature type="domain" description="C2H2-type" evidence="6">
    <location>
        <begin position="80"/>
        <end position="104"/>
    </location>
</feature>
<evidence type="ECO:0000313" key="7">
    <source>
        <dbReference type="EMBL" id="UYV64443.1"/>
    </source>
</evidence>
<organism evidence="7 8">
    <name type="scientific">Cordylochernes scorpioides</name>
    <dbReference type="NCBI Taxonomy" id="51811"/>
    <lineage>
        <taxon>Eukaryota</taxon>
        <taxon>Metazoa</taxon>
        <taxon>Ecdysozoa</taxon>
        <taxon>Arthropoda</taxon>
        <taxon>Chelicerata</taxon>
        <taxon>Arachnida</taxon>
        <taxon>Pseudoscorpiones</taxon>
        <taxon>Cheliferoidea</taxon>
        <taxon>Chernetidae</taxon>
        <taxon>Cordylochernes</taxon>
    </lineage>
</organism>
<dbReference type="PANTHER" id="PTHR24403:SF67">
    <property type="entry name" value="FI01116P-RELATED"/>
    <property type="match status" value="1"/>
</dbReference>
<protein>
    <recommendedName>
        <fullName evidence="6">C2H2-type domain-containing protein</fullName>
    </recommendedName>
</protein>
<evidence type="ECO:0000256" key="5">
    <source>
        <dbReference type="PROSITE-ProRule" id="PRU00042"/>
    </source>
</evidence>
<dbReference type="PROSITE" id="PS00028">
    <property type="entry name" value="ZINC_FINGER_C2H2_1"/>
    <property type="match status" value="3"/>
</dbReference>
<feature type="domain" description="C2H2-type" evidence="6">
    <location>
        <begin position="137"/>
        <end position="164"/>
    </location>
</feature>
<dbReference type="InterPro" id="IPR050688">
    <property type="entry name" value="Zinc_finger/UBP_domain"/>
</dbReference>